<evidence type="ECO:0000256" key="7">
    <source>
        <dbReference type="ARBA" id="ARBA00047899"/>
    </source>
</evidence>
<dbReference type="SUPFAM" id="SSF56112">
    <property type="entry name" value="Protein kinase-like (PK-like)"/>
    <property type="match status" value="1"/>
</dbReference>
<name>A0ABR2JWG5_9EUKA</name>
<keyword evidence="4 9" id="KW-0547">Nucleotide-binding</keyword>
<dbReference type="EMBL" id="JAPFFF010000009">
    <property type="protein sequence ID" value="KAK8883180.1"/>
    <property type="molecule type" value="Genomic_DNA"/>
</dbReference>
<dbReference type="PROSITE" id="PS50011">
    <property type="entry name" value="PROTEIN_KINASE_DOM"/>
    <property type="match status" value="1"/>
</dbReference>
<evidence type="ECO:0000259" key="10">
    <source>
        <dbReference type="PROSITE" id="PS50011"/>
    </source>
</evidence>
<keyword evidence="2" id="KW-0723">Serine/threonine-protein kinase</keyword>
<keyword evidence="5" id="KW-0418">Kinase</keyword>
<evidence type="ECO:0000256" key="9">
    <source>
        <dbReference type="PROSITE-ProRule" id="PRU10141"/>
    </source>
</evidence>
<keyword evidence="6 9" id="KW-0067">ATP-binding</keyword>
<proteinExistence type="predicted"/>
<evidence type="ECO:0000256" key="5">
    <source>
        <dbReference type="ARBA" id="ARBA00022777"/>
    </source>
</evidence>
<evidence type="ECO:0000256" key="4">
    <source>
        <dbReference type="ARBA" id="ARBA00022741"/>
    </source>
</evidence>
<dbReference type="Pfam" id="PF00069">
    <property type="entry name" value="Pkinase"/>
    <property type="match status" value="1"/>
</dbReference>
<gene>
    <name evidence="11" type="ORF">M9Y10_045830</name>
</gene>
<dbReference type="InterPro" id="IPR000719">
    <property type="entry name" value="Prot_kinase_dom"/>
</dbReference>
<dbReference type="EC" id="2.7.11.1" evidence="1"/>
<dbReference type="InterPro" id="IPR017441">
    <property type="entry name" value="Protein_kinase_ATP_BS"/>
</dbReference>
<evidence type="ECO:0000313" key="12">
    <source>
        <dbReference type="Proteomes" id="UP001470230"/>
    </source>
</evidence>
<reference evidence="11 12" key="1">
    <citation type="submission" date="2024-04" db="EMBL/GenBank/DDBJ databases">
        <title>Tritrichomonas musculus Genome.</title>
        <authorList>
            <person name="Alves-Ferreira E."/>
            <person name="Grigg M."/>
            <person name="Lorenzi H."/>
            <person name="Galac M."/>
        </authorList>
    </citation>
    <scope>NUCLEOTIDE SEQUENCE [LARGE SCALE GENOMIC DNA]</scope>
    <source>
        <strain evidence="11 12">EAF2021</strain>
    </source>
</reference>
<feature type="binding site" evidence="9">
    <location>
        <position position="42"/>
    </location>
    <ligand>
        <name>ATP</name>
        <dbReference type="ChEBI" id="CHEBI:30616"/>
    </ligand>
</feature>
<dbReference type="InterPro" id="IPR052239">
    <property type="entry name" value="Ser/Thr-specific_kinases"/>
</dbReference>
<dbReference type="PANTHER" id="PTHR45998:SF2">
    <property type="entry name" value="SERINE_THREONINE-PROTEIN KINASE 16"/>
    <property type="match status" value="1"/>
</dbReference>
<comment type="catalytic activity">
    <reaction evidence="7">
        <text>L-threonyl-[protein] + ATP = O-phospho-L-threonyl-[protein] + ADP + H(+)</text>
        <dbReference type="Rhea" id="RHEA:46608"/>
        <dbReference type="Rhea" id="RHEA-COMP:11060"/>
        <dbReference type="Rhea" id="RHEA-COMP:11605"/>
        <dbReference type="ChEBI" id="CHEBI:15378"/>
        <dbReference type="ChEBI" id="CHEBI:30013"/>
        <dbReference type="ChEBI" id="CHEBI:30616"/>
        <dbReference type="ChEBI" id="CHEBI:61977"/>
        <dbReference type="ChEBI" id="CHEBI:456216"/>
        <dbReference type="EC" id="2.7.11.1"/>
    </reaction>
</comment>
<comment type="catalytic activity">
    <reaction evidence="8">
        <text>L-seryl-[protein] + ATP = O-phospho-L-seryl-[protein] + ADP + H(+)</text>
        <dbReference type="Rhea" id="RHEA:17989"/>
        <dbReference type="Rhea" id="RHEA-COMP:9863"/>
        <dbReference type="Rhea" id="RHEA-COMP:11604"/>
        <dbReference type="ChEBI" id="CHEBI:15378"/>
        <dbReference type="ChEBI" id="CHEBI:29999"/>
        <dbReference type="ChEBI" id="CHEBI:30616"/>
        <dbReference type="ChEBI" id="CHEBI:83421"/>
        <dbReference type="ChEBI" id="CHEBI:456216"/>
        <dbReference type="EC" id="2.7.11.1"/>
    </reaction>
</comment>
<evidence type="ECO:0000256" key="3">
    <source>
        <dbReference type="ARBA" id="ARBA00022679"/>
    </source>
</evidence>
<dbReference type="Gene3D" id="3.30.200.20">
    <property type="entry name" value="Phosphorylase Kinase, domain 1"/>
    <property type="match status" value="1"/>
</dbReference>
<feature type="domain" description="Protein kinase" evidence="10">
    <location>
        <begin position="13"/>
        <end position="102"/>
    </location>
</feature>
<dbReference type="Proteomes" id="UP001470230">
    <property type="component" value="Unassembled WGS sequence"/>
</dbReference>
<evidence type="ECO:0000256" key="1">
    <source>
        <dbReference type="ARBA" id="ARBA00012513"/>
    </source>
</evidence>
<dbReference type="PROSITE" id="PS00107">
    <property type="entry name" value="PROTEIN_KINASE_ATP"/>
    <property type="match status" value="1"/>
</dbReference>
<keyword evidence="12" id="KW-1185">Reference proteome</keyword>
<evidence type="ECO:0000256" key="6">
    <source>
        <dbReference type="ARBA" id="ARBA00022840"/>
    </source>
</evidence>
<evidence type="ECO:0000313" key="11">
    <source>
        <dbReference type="EMBL" id="KAK8883180.1"/>
    </source>
</evidence>
<evidence type="ECO:0000256" key="2">
    <source>
        <dbReference type="ARBA" id="ARBA00022527"/>
    </source>
</evidence>
<organism evidence="11 12">
    <name type="scientific">Tritrichomonas musculus</name>
    <dbReference type="NCBI Taxonomy" id="1915356"/>
    <lineage>
        <taxon>Eukaryota</taxon>
        <taxon>Metamonada</taxon>
        <taxon>Parabasalia</taxon>
        <taxon>Tritrichomonadida</taxon>
        <taxon>Tritrichomonadidae</taxon>
        <taxon>Tritrichomonas</taxon>
    </lineage>
</organism>
<protein>
    <recommendedName>
        <fullName evidence="1">non-specific serine/threonine protein kinase</fullName>
        <ecNumber evidence="1">2.7.11.1</ecNumber>
    </recommendedName>
</protein>
<accession>A0ABR2JWG5</accession>
<dbReference type="PANTHER" id="PTHR45998">
    <property type="entry name" value="SERINE/THREONINE-PROTEIN KINASE 16"/>
    <property type="match status" value="1"/>
</dbReference>
<dbReference type="InterPro" id="IPR011009">
    <property type="entry name" value="Kinase-like_dom_sf"/>
</dbReference>
<evidence type="ECO:0000256" key="8">
    <source>
        <dbReference type="ARBA" id="ARBA00048679"/>
    </source>
</evidence>
<comment type="caution">
    <text evidence="11">The sequence shown here is derived from an EMBL/GenBank/DDBJ whole genome shotgun (WGS) entry which is preliminary data.</text>
</comment>
<sequence>MSMENISLDIGRYAIANKIGEGGFSKVYRVKDLKTKKFYAAKIANLMIDEETQNSEEALLLFREVNLMSLFNHPSILKFVGYYPTSFEGEPLPTIITELASN</sequence>
<keyword evidence="3" id="KW-0808">Transferase</keyword>